<keyword evidence="5" id="KW-0235">DNA replication</keyword>
<dbReference type="GO" id="GO:0009360">
    <property type="term" value="C:DNA polymerase III complex"/>
    <property type="evidence" value="ECO:0007669"/>
    <property type="project" value="InterPro"/>
</dbReference>
<evidence type="ECO:0000256" key="8">
    <source>
        <dbReference type="ARBA" id="ARBA00049244"/>
    </source>
</evidence>
<name>A0A3M8DE45_9BACL</name>
<dbReference type="GO" id="GO:0003887">
    <property type="term" value="F:DNA-directed DNA polymerase activity"/>
    <property type="evidence" value="ECO:0007669"/>
    <property type="project" value="UniProtKB-KW"/>
</dbReference>
<evidence type="ECO:0000256" key="7">
    <source>
        <dbReference type="ARBA" id="ARBA00034754"/>
    </source>
</evidence>
<dbReference type="SUPFAM" id="SSF52540">
    <property type="entry name" value="P-loop containing nucleoside triphosphate hydrolases"/>
    <property type="match status" value="1"/>
</dbReference>
<dbReference type="InterPro" id="IPR008921">
    <property type="entry name" value="DNA_pol3_clamp-load_cplx_C"/>
</dbReference>
<evidence type="ECO:0000313" key="11">
    <source>
        <dbReference type="EMBL" id="RNB86316.1"/>
    </source>
</evidence>
<dbReference type="GO" id="GO:0003677">
    <property type="term" value="F:DNA binding"/>
    <property type="evidence" value="ECO:0007669"/>
    <property type="project" value="InterPro"/>
</dbReference>
<dbReference type="PANTHER" id="PTHR34388:SF1">
    <property type="entry name" value="DNA POLYMERASE III SUBUNIT DELTA"/>
    <property type="match status" value="1"/>
</dbReference>
<evidence type="ECO:0000256" key="3">
    <source>
        <dbReference type="ARBA" id="ARBA00022679"/>
    </source>
</evidence>
<reference evidence="11 12" key="1">
    <citation type="submission" date="2018-10" db="EMBL/GenBank/DDBJ databases">
        <title>Phylogenomics of Brevibacillus.</title>
        <authorList>
            <person name="Dunlap C."/>
        </authorList>
    </citation>
    <scope>NUCLEOTIDE SEQUENCE [LARGE SCALE GENOMIC DNA]</scope>
    <source>
        <strain evidence="11 12">JCM 15085</strain>
    </source>
</reference>
<organism evidence="11 12">
    <name type="scientific">Brevibacillus panacihumi</name>
    <dbReference type="NCBI Taxonomy" id="497735"/>
    <lineage>
        <taxon>Bacteria</taxon>
        <taxon>Bacillati</taxon>
        <taxon>Bacillota</taxon>
        <taxon>Bacilli</taxon>
        <taxon>Bacillales</taxon>
        <taxon>Paenibacillaceae</taxon>
        <taxon>Brevibacillus</taxon>
    </lineage>
</organism>
<evidence type="ECO:0000256" key="1">
    <source>
        <dbReference type="ARBA" id="ARBA00012417"/>
    </source>
</evidence>
<evidence type="ECO:0000256" key="4">
    <source>
        <dbReference type="ARBA" id="ARBA00022695"/>
    </source>
</evidence>
<feature type="domain" description="DNA polymerase III delta subunit-like C-terminal" evidence="10">
    <location>
        <begin position="217"/>
        <end position="336"/>
    </location>
</feature>
<comment type="caution">
    <text evidence="11">The sequence shown here is derived from an EMBL/GenBank/DDBJ whole genome shotgun (WGS) entry which is preliminary data.</text>
</comment>
<sequence>MPLHAVIREIRQKQFAPVYVLFGPETYLAEEFVALARREMIDPAFSDLNFSVYDCAETPLADILQDAETLPFMGEHRLIIARQAYFLTGSKPPAKIESNPDALLAYLQNPPPYTTLILITDADKLDERKKLVKTLQQKAKVLPFLPLKDADLYSWVERRAETYQARIQRSEAIKLVERVGGELRLLDKELEKLALYVGTNGVITDESIEKLAVRTLEQDVFALIEHVAMGRIDRALRMMYDCMKTGEEPIKLLALFARQFRLLLHIRQWSPRGYSQQQLAGMLKIHPYAVKKATEQARHFSEGSLKKLLGILAEEDFRIKSGQVDKLLALEMFITRAHEERQRSSQYQA</sequence>
<dbReference type="PANTHER" id="PTHR34388">
    <property type="entry name" value="DNA POLYMERASE III SUBUNIT DELTA"/>
    <property type="match status" value="1"/>
</dbReference>
<dbReference type="RefSeq" id="WP_122911808.1">
    <property type="nucleotide sequence ID" value="NZ_RHHT01000002.1"/>
</dbReference>
<dbReference type="Gene3D" id="1.20.272.10">
    <property type="match status" value="1"/>
</dbReference>
<dbReference type="Pfam" id="PF06144">
    <property type="entry name" value="DNA_pol3_delta"/>
    <property type="match status" value="1"/>
</dbReference>
<dbReference type="InterPro" id="IPR048466">
    <property type="entry name" value="DNA_pol3_delta-like_C"/>
</dbReference>
<evidence type="ECO:0000256" key="6">
    <source>
        <dbReference type="ARBA" id="ARBA00022932"/>
    </source>
</evidence>
<comment type="catalytic activity">
    <reaction evidence="8">
        <text>DNA(n) + a 2'-deoxyribonucleoside 5'-triphosphate = DNA(n+1) + diphosphate</text>
        <dbReference type="Rhea" id="RHEA:22508"/>
        <dbReference type="Rhea" id="RHEA-COMP:17339"/>
        <dbReference type="Rhea" id="RHEA-COMP:17340"/>
        <dbReference type="ChEBI" id="CHEBI:33019"/>
        <dbReference type="ChEBI" id="CHEBI:61560"/>
        <dbReference type="ChEBI" id="CHEBI:173112"/>
        <dbReference type="EC" id="2.7.7.7"/>
    </reaction>
</comment>
<comment type="similarity">
    <text evidence="7">Belongs to the DNA polymerase HolA subunit family.</text>
</comment>
<proteinExistence type="inferred from homology"/>
<dbReference type="InterPro" id="IPR005790">
    <property type="entry name" value="DNA_polIII_delta"/>
</dbReference>
<dbReference type="EMBL" id="RHHT01000002">
    <property type="protein sequence ID" value="RNB86316.1"/>
    <property type="molecule type" value="Genomic_DNA"/>
</dbReference>
<dbReference type="Gene3D" id="1.10.8.60">
    <property type="match status" value="1"/>
</dbReference>
<feature type="domain" description="DNA polymerase III delta N-terminal" evidence="9">
    <location>
        <begin position="19"/>
        <end position="143"/>
    </location>
</feature>
<dbReference type="Pfam" id="PF21694">
    <property type="entry name" value="DNA_pol3_delta_C"/>
    <property type="match status" value="1"/>
</dbReference>
<dbReference type="AlphaFoldDB" id="A0A3M8DE45"/>
<protein>
    <recommendedName>
        <fullName evidence="2">DNA polymerase III subunit delta</fullName>
        <ecNumber evidence="1">2.7.7.7</ecNumber>
    </recommendedName>
</protein>
<dbReference type="Proteomes" id="UP000281915">
    <property type="component" value="Unassembled WGS sequence"/>
</dbReference>
<keyword evidence="3 11" id="KW-0808">Transferase</keyword>
<dbReference type="GO" id="GO:0006261">
    <property type="term" value="P:DNA-templated DNA replication"/>
    <property type="evidence" value="ECO:0007669"/>
    <property type="project" value="TreeGrafter"/>
</dbReference>
<evidence type="ECO:0000259" key="9">
    <source>
        <dbReference type="Pfam" id="PF06144"/>
    </source>
</evidence>
<dbReference type="SUPFAM" id="SSF48019">
    <property type="entry name" value="post-AAA+ oligomerization domain-like"/>
    <property type="match status" value="1"/>
</dbReference>
<keyword evidence="4 11" id="KW-0548">Nucleotidyltransferase</keyword>
<dbReference type="Gene3D" id="3.40.50.300">
    <property type="entry name" value="P-loop containing nucleotide triphosphate hydrolases"/>
    <property type="match status" value="1"/>
</dbReference>
<keyword evidence="6" id="KW-0239">DNA-directed DNA polymerase</keyword>
<evidence type="ECO:0000256" key="5">
    <source>
        <dbReference type="ARBA" id="ARBA00022705"/>
    </source>
</evidence>
<dbReference type="NCBIfam" id="TIGR01128">
    <property type="entry name" value="holA"/>
    <property type="match status" value="1"/>
</dbReference>
<accession>A0A3M8DE45</accession>
<dbReference type="InterPro" id="IPR027417">
    <property type="entry name" value="P-loop_NTPase"/>
</dbReference>
<evidence type="ECO:0000313" key="12">
    <source>
        <dbReference type="Proteomes" id="UP000281915"/>
    </source>
</evidence>
<dbReference type="EC" id="2.7.7.7" evidence="1"/>
<evidence type="ECO:0000259" key="10">
    <source>
        <dbReference type="Pfam" id="PF21694"/>
    </source>
</evidence>
<dbReference type="InterPro" id="IPR010372">
    <property type="entry name" value="DNA_pol3_delta_N"/>
</dbReference>
<gene>
    <name evidence="11" type="primary">holA</name>
    <name evidence="11" type="ORF">EDM58_01855</name>
</gene>
<evidence type="ECO:0000256" key="2">
    <source>
        <dbReference type="ARBA" id="ARBA00017703"/>
    </source>
</evidence>